<keyword evidence="3" id="KW-1185">Reference proteome</keyword>
<gene>
    <name evidence="2" type="ORF">IMSHALPRED_003250</name>
</gene>
<evidence type="ECO:0000313" key="2">
    <source>
        <dbReference type="EMBL" id="CAF9916625.1"/>
    </source>
</evidence>
<sequence>MPSTLLTAATDIFVIAGAAAVATTALSSRRAPFRTSLGTEYDDDSLLADEIDDAISTSEQQQLPLPKLVDNDKKSPVVTVSEVVVTPPLAELQGSDYFAGAKAA</sequence>
<evidence type="ECO:0000256" key="1">
    <source>
        <dbReference type="SAM" id="SignalP"/>
    </source>
</evidence>
<evidence type="ECO:0008006" key="4">
    <source>
        <dbReference type="Google" id="ProtNLM"/>
    </source>
</evidence>
<organism evidence="2 3">
    <name type="scientific">Imshaugia aleurites</name>
    <dbReference type="NCBI Taxonomy" id="172621"/>
    <lineage>
        <taxon>Eukaryota</taxon>
        <taxon>Fungi</taxon>
        <taxon>Dikarya</taxon>
        <taxon>Ascomycota</taxon>
        <taxon>Pezizomycotina</taxon>
        <taxon>Lecanoromycetes</taxon>
        <taxon>OSLEUM clade</taxon>
        <taxon>Lecanoromycetidae</taxon>
        <taxon>Lecanorales</taxon>
        <taxon>Lecanorineae</taxon>
        <taxon>Parmeliaceae</taxon>
        <taxon>Imshaugia</taxon>
    </lineage>
</organism>
<comment type="caution">
    <text evidence="2">The sequence shown here is derived from an EMBL/GenBank/DDBJ whole genome shotgun (WGS) entry which is preliminary data.</text>
</comment>
<protein>
    <recommendedName>
        <fullName evidence="4">Secreted protein</fullName>
    </recommendedName>
</protein>
<feature type="signal peptide" evidence="1">
    <location>
        <begin position="1"/>
        <end position="20"/>
    </location>
</feature>
<accession>A0A8H3IIA8</accession>
<dbReference type="AlphaFoldDB" id="A0A8H3IIA8"/>
<keyword evidence="1" id="KW-0732">Signal</keyword>
<proteinExistence type="predicted"/>
<evidence type="ECO:0000313" key="3">
    <source>
        <dbReference type="Proteomes" id="UP000664534"/>
    </source>
</evidence>
<dbReference type="EMBL" id="CAJPDT010000017">
    <property type="protein sequence ID" value="CAF9916625.1"/>
    <property type="molecule type" value="Genomic_DNA"/>
</dbReference>
<feature type="chain" id="PRO_5034477055" description="Secreted protein" evidence="1">
    <location>
        <begin position="21"/>
        <end position="104"/>
    </location>
</feature>
<dbReference type="Proteomes" id="UP000664534">
    <property type="component" value="Unassembled WGS sequence"/>
</dbReference>
<name>A0A8H3IIA8_9LECA</name>
<reference evidence="2" key="1">
    <citation type="submission" date="2021-03" db="EMBL/GenBank/DDBJ databases">
        <authorList>
            <person name="Tagirdzhanova G."/>
        </authorList>
    </citation>
    <scope>NUCLEOTIDE SEQUENCE</scope>
</reference>